<name>A0A2C4R7G1_9BACI</name>
<feature type="signal peptide" evidence="1">
    <location>
        <begin position="1"/>
        <end position="32"/>
    </location>
</feature>
<evidence type="ECO:0000313" key="2">
    <source>
        <dbReference type="EMBL" id="PHD72670.1"/>
    </source>
</evidence>
<protein>
    <submittedName>
        <fullName evidence="2">Uncharacterized protein</fullName>
    </submittedName>
</protein>
<organism evidence="2 3">
    <name type="scientific">Bacillus toyonensis</name>
    <dbReference type="NCBI Taxonomy" id="155322"/>
    <lineage>
        <taxon>Bacteria</taxon>
        <taxon>Bacillati</taxon>
        <taxon>Bacillota</taxon>
        <taxon>Bacilli</taxon>
        <taxon>Bacillales</taxon>
        <taxon>Bacillaceae</taxon>
        <taxon>Bacillus</taxon>
        <taxon>Bacillus cereus group</taxon>
    </lineage>
</organism>
<reference evidence="2 3" key="1">
    <citation type="submission" date="2017-09" db="EMBL/GenBank/DDBJ databases">
        <title>Large-scale bioinformatics analysis of Bacillus genomes uncovers conserved roles of natural products in bacterial physiology.</title>
        <authorList>
            <consortium name="Agbiome Team Llc"/>
            <person name="Bleich R.M."/>
            <person name="Grubbs K.J."/>
            <person name="Santa Maria K.C."/>
            <person name="Allen S.E."/>
            <person name="Farag S."/>
            <person name="Shank E.A."/>
            <person name="Bowers A."/>
        </authorList>
    </citation>
    <scope>NUCLEOTIDE SEQUENCE [LARGE SCALE GENOMIC DNA]</scope>
    <source>
        <strain evidence="2 3">AFS044250</strain>
    </source>
</reference>
<dbReference type="Proteomes" id="UP000225997">
    <property type="component" value="Unassembled WGS sequence"/>
</dbReference>
<comment type="caution">
    <text evidence="2">The sequence shown here is derived from an EMBL/GenBank/DDBJ whole genome shotgun (WGS) entry which is preliminary data.</text>
</comment>
<dbReference type="InterPro" id="IPR004991">
    <property type="entry name" value="Aerolysin-like"/>
</dbReference>
<sequence>MKKKQYKKLLTIIPLACMLSTPIMIAPATTFAATTQTQAAAIDQAQFENDLRIAMSNIYIPQSDGTSKTYFANHAGDLGKVDATFSLQKINDVQATNLKEVTTLDTMNETIYRNDSNLNQTHKTPSKTISNSNTFTYSNQEGLRIGASNTFAIKGELFGAGFEESVTFSGDASYTHTSSDTYTKSETITLPSQDITAQANGTTHFIDKVQRVEFSGTMEGKGEVTGTIEATTLYMTFKNGSVNGSYNDKEARNHQKEKMSIYDVFAQSKLALPSYLELDKVNKKVLVKQPIKSMITGTLGFRATPQIEFIPNDPKKPKVTMPLSDYQNPVKRAQLIK</sequence>
<dbReference type="SUPFAM" id="SSF56973">
    <property type="entry name" value="Aerolisin/ETX pore-forming domain"/>
    <property type="match status" value="1"/>
</dbReference>
<dbReference type="AlphaFoldDB" id="A0A2C4R7G1"/>
<dbReference type="Gene3D" id="2.170.15.10">
    <property type="entry name" value="Proaerolysin, chain A, domain 3"/>
    <property type="match status" value="1"/>
</dbReference>
<dbReference type="CDD" id="cd20223">
    <property type="entry name" value="PFM_epsilon-toxin-like"/>
    <property type="match status" value="1"/>
</dbReference>
<feature type="chain" id="PRO_5012315836" evidence="1">
    <location>
        <begin position="33"/>
        <end position="337"/>
    </location>
</feature>
<accession>A0A2C4R7G1</accession>
<proteinExistence type="predicted"/>
<dbReference type="RefSeq" id="WP_100064511.1">
    <property type="nucleotide sequence ID" value="NZ_NUSQ01000026.1"/>
</dbReference>
<gene>
    <name evidence="2" type="ORF">COF40_05255</name>
</gene>
<dbReference type="Pfam" id="PF03318">
    <property type="entry name" value="ETX_MTX2"/>
    <property type="match status" value="1"/>
</dbReference>
<evidence type="ECO:0000313" key="3">
    <source>
        <dbReference type="Proteomes" id="UP000225997"/>
    </source>
</evidence>
<dbReference type="EMBL" id="NUSQ01000026">
    <property type="protein sequence ID" value="PHD72670.1"/>
    <property type="molecule type" value="Genomic_DNA"/>
</dbReference>
<evidence type="ECO:0000256" key="1">
    <source>
        <dbReference type="SAM" id="SignalP"/>
    </source>
</evidence>
<keyword evidence="1" id="KW-0732">Signal</keyword>